<name>A0A0K9YVN7_9BACL</name>
<evidence type="ECO:0008006" key="5">
    <source>
        <dbReference type="Google" id="ProtNLM"/>
    </source>
</evidence>
<comment type="caution">
    <text evidence="2">The sequence shown here is derived from an EMBL/GenBank/DDBJ whole genome shotgun (WGS) entry which is preliminary data.</text>
</comment>
<dbReference type="EMBL" id="BJON01000044">
    <property type="protein sequence ID" value="GED73097.1"/>
    <property type="molecule type" value="Genomic_DNA"/>
</dbReference>
<keyword evidence="4" id="KW-1185">Reference proteome</keyword>
<evidence type="ECO:0000313" key="3">
    <source>
        <dbReference type="Proteomes" id="UP000036834"/>
    </source>
</evidence>
<dbReference type="Proteomes" id="UP000319578">
    <property type="component" value="Unassembled WGS sequence"/>
</dbReference>
<dbReference type="Pfam" id="PF10782">
    <property type="entry name" value="zf-C2HCIx2C"/>
    <property type="match status" value="1"/>
</dbReference>
<dbReference type="InterPro" id="IPR019718">
    <property type="entry name" value="DUF2602"/>
</dbReference>
<reference evidence="3" key="1">
    <citation type="submission" date="2015-07" db="EMBL/GenBank/DDBJ databases">
        <title>Genome sequencing project for genomic taxonomy and phylogenomics of Bacillus-like bacteria.</title>
        <authorList>
            <person name="Liu B."/>
            <person name="Wang J."/>
            <person name="Zhu Y."/>
            <person name="Liu G."/>
            <person name="Chen Q."/>
            <person name="Chen Z."/>
            <person name="Lan J."/>
            <person name="Che J."/>
            <person name="Ge C."/>
            <person name="Shi H."/>
            <person name="Pan Z."/>
            <person name="Liu X."/>
        </authorList>
    </citation>
    <scope>NUCLEOTIDE SEQUENCE [LARGE SCALE GENOMIC DNA]</scope>
    <source>
        <strain evidence="3">DSM 9887</strain>
    </source>
</reference>
<reference evidence="2" key="2">
    <citation type="submission" date="2015-07" db="EMBL/GenBank/DDBJ databases">
        <title>MeaNS - Measles Nucleotide Surveillance Program.</title>
        <authorList>
            <person name="Tran T."/>
            <person name="Druce J."/>
        </authorList>
    </citation>
    <scope>NUCLEOTIDE SEQUENCE</scope>
    <source>
        <strain evidence="2">DSM 9887</strain>
    </source>
</reference>
<evidence type="ECO:0000313" key="4">
    <source>
        <dbReference type="Proteomes" id="UP000319578"/>
    </source>
</evidence>
<evidence type="ECO:0000313" key="2">
    <source>
        <dbReference type="EMBL" id="KNB72280.1"/>
    </source>
</evidence>
<protein>
    <recommendedName>
        <fullName evidence="5">Zinc-finger domain-containing protein</fullName>
    </recommendedName>
</protein>
<dbReference type="AlphaFoldDB" id="A0A0K9YVN7"/>
<dbReference type="RefSeq" id="WP_049738329.1">
    <property type="nucleotide sequence ID" value="NZ_BJON01000044.1"/>
</dbReference>
<accession>A0A0K9YVN7</accession>
<proteinExistence type="predicted"/>
<dbReference type="STRING" id="54915.ADS79_10275"/>
<sequence length="100" mass="11226">MSSPTDLKRQMKRAIRIKINDTVEKHCKGCTVYTANYKEYGQTAAQSKCTAECEVGKELSALGQLLLAGKESKDENEEELSPQNKVVIWENSSLEKSIWS</sequence>
<dbReference type="EMBL" id="LGIQ01000007">
    <property type="protein sequence ID" value="KNB72280.1"/>
    <property type="molecule type" value="Genomic_DNA"/>
</dbReference>
<reference evidence="1 4" key="3">
    <citation type="submission" date="2019-06" db="EMBL/GenBank/DDBJ databases">
        <title>Whole genome shotgun sequence of Brevibacillus reuszeri NBRC 15719.</title>
        <authorList>
            <person name="Hosoyama A."/>
            <person name="Uohara A."/>
            <person name="Ohji S."/>
            <person name="Ichikawa N."/>
        </authorList>
    </citation>
    <scope>NUCLEOTIDE SEQUENCE [LARGE SCALE GENOMIC DNA]</scope>
    <source>
        <strain evidence="1 4">NBRC 15719</strain>
    </source>
</reference>
<evidence type="ECO:0000313" key="1">
    <source>
        <dbReference type="EMBL" id="GED73097.1"/>
    </source>
</evidence>
<gene>
    <name evidence="2" type="ORF">ADS79_10275</name>
    <name evidence="1" type="ORF">BRE01_67990</name>
</gene>
<dbReference type="Proteomes" id="UP000036834">
    <property type="component" value="Unassembled WGS sequence"/>
</dbReference>
<organism evidence="2 3">
    <name type="scientific">Brevibacillus reuszeri</name>
    <dbReference type="NCBI Taxonomy" id="54915"/>
    <lineage>
        <taxon>Bacteria</taxon>
        <taxon>Bacillati</taxon>
        <taxon>Bacillota</taxon>
        <taxon>Bacilli</taxon>
        <taxon>Bacillales</taxon>
        <taxon>Paenibacillaceae</taxon>
        <taxon>Brevibacillus</taxon>
    </lineage>
</organism>